<feature type="region of interest" description="Disordered" evidence="1">
    <location>
        <begin position="776"/>
        <end position="828"/>
    </location>
</feature>
<feature type="compositionally biased region" description="Basic and acidic residues" evidence="1">
    <location>
        <begin position="793"/>
        <end position="803"/>
    </location>
</feature>
<evidence type="ECO:0000313" key="3">
    <source>
        <dbReference type="EMBL" id="MBR9973791.1"/>
    </source>
</evidence>
<keyword evidence="2" id="KW-0812">Transmembrane</keyword>
<dbReference type="InterPro" id="IPR027628">
    <property type="entry name" value="DotA_TraY"/>
</dbReference>
<sequence length="828" mass="87164">MGAIRRPSVGDSFGFFFKPQAWPRFKQEMAYTSSLFVRLIALTFVNSGILPPDHPARAVSSLADGSLTLRSVLSEGWRRIDRRNPRQMALFLAVIGFLIAVALGFLTAFSQAALGTAWAADAWADIAASQNFAARWLRGVFGISTGTSTTEISSALGAMLLIYNASAMGLGVFLSFYNVGVVVMESAKHGRVGGQRHSMLWAPIRLVFGMGLLVPISDGWNGGQLVAVWLAGQGSKIASSVWEAHIDHVVSGRGAIVTPPMSAQLEPVIGTLLSIETCMAAFNAVAAQSGDAPYIRVNVDRQLRPNGFSEMKVAVERSYDGASHYPRKACGAITFTPPENLDHAGERVMIAAQRDALMQVLPQIQSLAQQIVLANHPNPALRQAMPSTAIGRQIADSYARALIGKIAPAVQAQQDVARSKTIAEIRTAGWVAAPAWLHTLSRLNAELIKAASTPPEISGPAPGIGWPQEVHAALAGAEQYWNTTAADLGLPTFQSVAAGSQAGPLDRLFSPIGFGTVKLFEFTGDDPLAELISFGHTILAWAIGILTFFAAAIGWANSSGFAAVMGWMGGPAGAAASVAAQKVVGSGLAAILGALAPLVIGIFIMLMSSAALLAVGLAVLPLIRWMYGCIAWLLGIFEAIVAVPLMLVAHLRSDGEGLAGPAAQTGYTIILGIFLRPVLMVFSLVVGLLIFNNVVGLFNVLFLPNMKASAASGNTMGFFIGEAYVVAYCVAIYGFANASFKAIDYLPNQVLRWIGGQIMHDMDNTAAVERGVQRAGDAGGQAGRDAMKGAGGSEDKTPDRKGGIDSGSGPGREAAIIRTEDMLPTNRG</sequence>
<evidence type="ECO:0000256" key="2">
    <source>
        <dbReference type="SAM" id="Phobius"/>
    </source>
</evidence>
<keyword evidence="2" id="KW-1133">Transmembrane helix</keyword>
<feature type="transmembrane region" description="Helical" evidence="2">
    <location>
        <begin position="681"/>
        <end position="703"/>
    </location>
</feature>
<name>A0ABS5IH97_9PROT</name>
<gene>
    <name evidence="3" type="ORF">KEC16_18855</name>
</gene>
<accession>A0ABS5IH97</accession>
<comment type="caution">
    <text evidence="3">The sequence shown here is derived from an EMBL/GenBank/DDBJ whole genome shotgun (WGS) entry which is preliminary data.</text>
</comment>
<feature type="transmembrane region" description="Helical" evidence="2">
    <location>
        <begin position="625"/>
        <end position="651"/>
    </location>
</feature>
<dbReference type="NCBIfam" id="TIGR04346">
    <property type="entry name" value="DotA_TraY"/>
    <property type="match status" value="1"/>
</dbReference>
<keyword evidence="2" id="KW-0472">Membrane</keyword>
<feature type="transmembrane region" description="Helical" evidence="2">
    <location>
        <begin position="561"/>
        <end position="580"/>
    </location>
</feature>
<feature type="transmembrane region" description="Helical" evidence="2">
    <location>
        <begin position="88"/>
        <end position="109"/>
    </location>
</feature>
<dbReference type="EMBL" id="JAGTUF010000032">
    <property type="protein sequence ID" value="MBR9973791.1"/>
    <property type="molecule type" value="Genomic_DNA"/>
</dbReference>
<evidence type="ECO:0000313" key="4">
    <source>
        <dbReference type="Proteomes" id="UP000680714"/>
    </source>
</evidence>
<reference evidence="3 4" key="1">
    <citation type="submission" date="2021-04" db="EMBL/GenBank/DDBJ databases">
        <title>Magnetospirillum sulfuroxidans sp. nov., a facultative chemolithoautotrophic sulfur-oxidizing alphaproteobacterium isolated from freshwater sediment and proposals for Paramagetospirillum gen. nov., and Magnetospirillaceae fam. nov.</title>
        <authorList>
            <person name="Koziaeva V."/>
            <person name="Geelhoed J.S."/>
            <person name="Sorokin D.Y."/>
            <person name="Grouzdev D.S."/>
        </authorList>
    </citation>
    <scope>NUCLEOTIDE SEQUENCE [LARGE SCALE GENOMIC DNA]</scope>
    <source>
        <strain evidence="3 4">J10</strain>
    </source>
</reference>
<organism evidence="3 4">
    <name type="scientific">Magnetospirillum sulfuroxidans</name>
    <dbReference type="NCBI Taxonomy" id="611300"/>
    <lineage>
        <taxon>Bacteria</taxon>
        <taxon>Pseudomonadati</taxon>
        <taxon>Pseudomonadota</taxon>
        <taxon>Alphaproteobacteria</taxon>
        <taxon>Rhodospirillales</taxon>
        <taxon>Rhodospirillaceae</taxon>
        <taxon>Magnetospirillum</taxon>
    </lineage>
</organism>
<keyword evidence="4" id="KW-1185">Reference proteome</keyword>
<feature type="transmembrane region" description="Helical" evidence="2">
    <location>
        <begin position="538"/>
        <end position="555"/>
    </location>
</feature>
<feature type="transmembrane region" description="Helical" evidence="2">
    <location>
        <begin position="658"/>
        <end position="675"/>
    </location>
</feature>
<feature type="transmembrane region" description="Helical" evidence="2">
    <location>
        <begin position="161"/>
        <end position="183"/>
    </location>
</feature>
<dbReference type="RefSeq" id="WP_211551855.1">
    <property type="nucleotide sequence ID" value="NZ_JAGTUF010000032.1"/>
</dbReference>
<evidence type="ECO:0000256" key="1">
    <source>
        <dbReference type="SAM" id="MobiDB-lite"/>
    </source>
</evidence>
<protein>
    <submittedName>
        <fullName evidence="3">DotA/TraY family protein</fullName>
    </submittedName>
</protein>
<dbReference type="Proteomes" id="UP000680714">
    <property type="component" value="Unassembled WGS sequence"/>
</dbReference>
<feature type="transmembrane region" description="Helical" evidence="2">
    <location>
        <begin position="592"/>
        <end position="619"/>
    </location>
</feature>
<feature type="transmembrane region" description="Helical" evidence="2">
    <location>
        <begin position="715"/>
        <end position="736"/>
    </location>
</feature>
<proteinExistence type="predicted"/>